<dbReference type="InterPro" id="IPR035269">
    <property type="entry name" value="PSMD9"/>
</dbReference>
<dbReference type="FunFam" id="2.30.42.10:FF:000107">
    <property type="entry name" value="26S proteasome non-ATPase regulatory subunit 9"/>
    <property type="match status" value="1"/>
</dbReference>
<dbReference type="GO" id="GO:0005829">
    <property type="term" value="C:cytosol"/>
    <property type="evidence" value="ECO:0007669"/>
    <property type="project" value="EnsemblFungi"/>
</dbReference>
<evidence type="ECO:0000256" key="1">
    <source>
        <dbReference type="ARBA" id="ARBA00023186"/>
    </source>
</evidence>
<feature type="domain" description="Nas2 N-terminal" evidence="4">
    <location>
        <begin position="35"/>
        <end position="113"/>
    </location>
</feature>
<accession>J7S805</accession>
<protein>
    <recommendedName>
        <fullName evidence="2">Probable 26S proteasome regulatory subunit p27</fullName>
    </recommendedName>
</protein>
<organism evidence="5 6">
    <name type="scientific">Huiozyma naganishii (strain ATCC MYA-139 / BCRC 22969 / CBS 8797 / KCTC 17520 / NBRC 10181 / NCYC 3082 / Yp74L-3)</name>
    <name type="common">Yeast</name>
    <name type="synonym">Kazachstania naganishii</name>
    <dbReference type="NCBI Taxonomy" id="1071383"/>
    <lineage>
        <taxon>Eukaryota</taxon>
        <taxon>Fungi</taxon>
        <taxon>Dikarya</taxon>
        <taxon>Ascomycota</taxon>
        <taxon>Saccharomycotina</taxon>
        <taxon>Saccharomycetes</taxon>
        <taxon>Saccharomycetales</taxon>
        <taxon>Saccharomycetaceae</taxon>
        <taxon>Huiozyma</taxon>
    </lineage>
</organism>
<evidence type="ECO:0000259" key="4">
    <source>
        <dbReference type="Pfam" id="PF18265"/>
    </source>
</evidence>
<keyword evidence="6" id="KW-1185">Reference proteome</keyword>
<reference evidence="6" key="2">
    <citation type="submission" date="2012-08" db="EMBL/GenBank/DDBJ databases">
        <title>Genome sequence of Kazachstania naganishii.</title>
        <authorList>
            <person name="Gordon J.L."/>
            <person name="Armisen D."/>
            <person name="Proux-Wera E."/>
            <person name="OhEigeartaigh S.S."/>
            <person name="Byrne K.P."/>
            <person name="Wolfe K.H."/>
        </authorList>
    </citation>
    <scope>NUCLEOTIDE SEQUENCE [LARGE SCALE GENOMIC DNA]</scope>
    <source>
        <strain evidence="6">ATCC MYA-139 / BCRC 22969 / CBS 8797 / CCRC 22969 / KCTC 17520 / NBRC 10181 / NCYC 3082</strain>
    </source>
</reference>
<evidence type="ECO:0000256" key="3">
    <source>
        <dbReference type="SAM" id="Coils"/>
    </source>
</evidence>
<gene>
    <name evidence="5" type="primary">KNAG0E03540</name>
    <name evidence="5" type="ordered locus">KNAG_0E03540</name>
</gene>
<dbReference type="PANTHER" id="PTHR12651">
    <property type="entry name" value="26S PROTEASOME NON-ATPASE REGULATORY SUBUNIT 9"/>
    <property type="match status" value="1"/>
</dbReference>
<keyword evidence="3" id="KW-0175">Coiled coil</keyword>
<sequence length="224" mass="25183">MTVSAELPEPHALLTNRQIDSSLTDRISRFREIPLAELMELKRNVESELDKLYTTLHDQGIGMDTPLITPNGFPRADIDVLEVRLVRRNINMLKNDLNNLMERLHALLNAHFSNDQNAAGGSQLREDAMDIDYTVPFALITEIAPNGPVHLAGINNGDKLISCGVIHAANHSRLKNLQNEVINNENKTLKIRILSTNQQIMDLQLTPTRNWNGRGLLGCRLQEL</sequence>
<dbReference type="InterPro" id="IPR036034">
    <property type="entry name" value="PDZ_sf"/>
</dbReference>
<dbReference type="PANTHER" id="PTHR12651:SF1">
    <property type="entry name" value="26S PROTEASOME NON-ATPASE REGULATORY SUBUNIT 9"/>
    <property type="match status" value="1"/>
</dbReference>
<dbReference type="Gene3D" id="2.30.42.10">
    <property type="match status" value="1"/>
</dbReference>
<reference evidence="5 6" key="1">
    <citation type="journal article" date="2011" name="Proc. Natl. Acad. Sci. U.S.A.">
        <title>Evolutionary erosion of yeast sex chromosomes by mating-type switching accidents.</title>
        <authorList>
            <person name="Gordon J.L."/>
            <person name="Armisen D."/>
            <person name="Proux-Wera E."/>
            <person name="Oheigeartaigh S.S."/>
            <person name="Byrne K.P."/>
            <person name="Wolfe K.H."/>
        </authorList>
    </citation>
    <scope>NUCLEOTIDE SEQUENCE [LARGE SCALE GENOMIC DNA]</scope>
    <source>
        <strain evidence="6">ATCC MYA-139 / BCRC 22969 / CBS 8797 / CCRC 22969 / KCTC 17520 / NBRC 10181 / NCYC 3082</strain>
    </source>
</reference>
<dbReference type="SUPFAM" id="SSF50156">
    <property type="entry name" value="PDZ domain-like"/>
    <property type="match status" value="1"/>
</dbReference>
<dbReference type="GO" id="GO:0044183">
    <property type="term" value="F:protein folding chaperone"/>
    <property type="evidence" value="ECO:0007669"/>
    <property type="project" value="EnsemblFungi"/>
</dbReference>
<dbReference type="STRING" id="1071383.J7S805"/>
<evidence type="ECO:0000313" key="6">
    <source>
        <dbReference type="Proteomes" id="UP000006310"/>
    </source>
</evidence>
<dbReference type="RefSeq" id="XP_022464857.1">
    <property type="nucleotide sequence ID" value="XM_022608353.1"/>
</dbReference>
<feature type="coiled-coil region" evidence="3">
    <location>
        <begin position="83"/>
        <end position="110"/>
    </location>
</feature>
<dbReference type="eggNOG" id="KOG3129">
    <property type="taxonomic scope" value="Eukaryota"/>
</dbReference>
<dbReference type="OrthoDB" id="72325at2759"/>
<dbReference type="GeneID" id="34526311"/>
<keyword evidence="1" id="KW-0143">Chaperone</keyword>
<dbReference type="OMA" id="DWGGRGM"/>
<dbReference type="GO" id="GO:0005634">
    <property type="term" value="C:nucleus"/>
    <property type="evidence" value="ECO:0007669"/>
    <property type="project" value="EnsemblFungi"/>
</dbReference>
<dbReference type="Gene3D" id="6.10.140.1710">
    <property type="match status" value="1"/>
</dbReference>
<evidence type="ECO:0000313" key="5">
    <source>
        <dbReference type="EMBL" id="CCK70611.1"/>
    </source>
</evidence>
<dbReference type="Pfam" id="PF18265">
    <property type="entry name" value="Nas2_N"/>
    <property type="match status" value="1"/>
</dbReference>
<dbReference type="KEGG" id="kng:KNAG_0E03540"/>
<dbReference type="InterPro" id="IPR040815">
    <property type="entry name" value="Nas2_N"/>
</dbReference>
<evidence type="ECO:0000256" key="2">
    <source>
        <dbReference type="ARBA" id="ARBA00068021"/>
    </source>
</evidence>
<dbReference type="AlphaFoldDB" id="J7S805"/>
<dbReference type="Proteomes" id="UP000006310">
    <property type="component" value="Chromosome 5"/>
</dbReference>
<name>J7S805_HUIN7</name>
<dbReference type="GO" id="GO:0070682">
    <property type="term" value="P:proteasome regulatory particle assembly"/>
    <property type="evidence" value="ECO:0007669"/>
    <property type="project" value="EnsemblFungi"/>
</dbReference>
<proteinExistence type="predicted"/>
<dbReference type="HOGENOM" id="CLU_073146_1_1_1"/>
<dbReference type="EMBL" id="HE978318">
    <property type="protein sequence ID" value="CCK70611.1"/>
    <property type="molecule type" value="Genomic_DNA"/>
</dbReference>